<dbReference type="Proteomes" id="UP000548582">
    <property type="component" value="Unassembled WGS sequence"/>
</dbReference>
<feature type="domain" description="HTH lysR-type" evidence="6">
    <location>
        <begin position="4"/>
        <end position="61"/>
    </location>
</feature>
<dbReference type="PRINTS" id="PR00039">
    <property type="entry name" value="HTHLYSR"/>
</dbReference>
<dbReference type="InterPro" id="IPR005119">
    <property type="entry name" value="LysR_subst-bd"/>
</dbReference>
<evidence type="ECO:0000256" key="4">
    <source>
        <dbReference type="ARBA" id="ARBA00023159"/>
    </source>
</evidence>
<dbReference type="SUPFAM" id="SSF46785">
    <property type="entry name" value="Winged helix' DNA-binding domain"/>
    <property type="match status" value="1"/>
</dbReference>
<evidence type="ECO:0000256" key="2">
    <source>
        <dbReference type="ARBA" id="ARBA00023015"/>
    </source>
</evidence>
<protein>
    <submittedName>
        <fullName evidence="7">LysR family transcriptional regulator</fullName>
    </submittedName>
</protein>
<dbReference type="RefSeq" id="WP_170055702.1">
    <property type="nucleotide sequence ID" value="NZ_JABBKX010000008.1"/>
</dbReference>
<evidence type="ECO:0000256" key="1">
    <source>
        <dbReference type="ARBA" id="ARBA00009437"/>
    </source>
</evidence>
<comment type="similarity">
    <text evidence="1">Belongs to the LysR transcriptional regulatory family.</text>
</comment>
<evidence type="ECO:0000313" key="8">
    <source>
        <dbReference type="Proteomes" id="UP000548582"/>
    </source>
</evidence>
<dbReference type="InterPro" id="IPR000847">
    <property type="entry name" value="LysR_HTH_N"/>
</dbReference>
<sequence>MSGLDARALRYFVGIVTEGSITRAAEQLNVAQPALSLQVKKLEAVLGTELLHRTARGVTPTEAGLRLLDYARDILKLMESAREELRSAASEPIGDVSLGLPQSVSMVLTVPLVETVLATMPKVRLHVVEAMTGYIPGWLRSGHLDLGMLFRSSDATGLVTRRFLDESLYVVGPPGAFPVAGRKGAYRCGSVPFSTLGGLPLIAPGRPHGLRDLVDEAARSQGVELHPIVEVDAIAPMLELTARGVGHCVLSYAVVRGAIEEGRVSAARLVDPPIRRSIFICRAADAPISRASREVEALACRLMAELVTSGLWSADLAGDATP</sequence>
<dbReference type="Pfam" id="PF00126">
    <property type="entry name" value="HTH_1"/>
    <property type="match status" value="1"/>
</dbReference>
<gene>
    <name evidence="7" type="ORF">GWK16_19835</name>
</gene>
<evidence type="ECO:0000259" key="6">
    <source>
        <dbReference type="PROSITE" id="PS50931"/>
    </source>
</evidence>
<dbReference type="SUPFAM" id="SSF53850">
    <property type="entry name" value="Periplasmic binding protein-like II"/>
    <property type="match status" value="1"/>
</dbReference>
<dbReference type="Pfam" id="PF03466">
    <property type="entry name" value="LysR_substrate"/>
    <property type="match status" value="1"/>
</dbReference>
<dbReference type="EMBL" id="JABBKX010000008">
    <property type="protein sequence ID" value="NMJ43507.1"/>
    <property type="molecule type" value="Genomic_DNA"/>
</dbReference>
<dbReference type="Gene3D" id="1.10.10.10">
    <property type="entry name" value="Winged helix-like DNA-binding domain superfamily/Winged helix DNA-binding domain"/>
    <property type="match status" value="1"/>
</dbReference>
<evidence type="ECO:0000313" key="7">
    <source>
        <dbReference type="EMBL" id="NMJ43507.1"/>
    </source>
</evidence>
<name>A0A848EJD4_9PROT</name>
<dbReference type="InterPro" id="IPR036390">
    <property type="entry name" value="WH_DNA-bd_sf"/>
</dbReference>
<keyword evidence="5" id="KW-0804">Transcription</keyword>
<reference evidence="7 8" key="1">
    <citation type="submission" date="2020-03" db="EMBL/GenBank/DDBJ databases">
        <authorList>
            <person name="Sun Q."/>
        </authorList>
    </citation>
    <scope>NUCLEOTIDE SEQUENCE [LARGE SCALE GENOMIC DNA]</scope>
    <source>
        <strain evidence="7 8">JC162</strain>
    </source>
</reference>
<dbReference type="InterPro" id="IPR036388">
    <property type="entry name" value="WH-like_DNA-bd_sf"/>
</dbReference>
<dbReference type="FunFam" id="1.10.10.10:FF:000001">
    <property type="entry name" value="LysR family transcriptional regulator"/>
    <property type="match status" value="1"/>
</dbReference>
<dbReference type="PROSITE" id="PS50931">
    <property type="entry name" value="HTH_LYSR"/>
    <property type="match status" value="1"/>
</dbReference>
<proteinExistence type="inferred from homology"/>
<keyword evidence="3" id="KW-0238">DNA-binding</keyword>
<dbReference type="PANTHER" id="PTHR30293">
    <property type="entry name" value="TRANSCRIPTIONAL REGULATORY PROTEIN NAC-RELATED"/>
    <property type="match status" value="1"/>
</dbReference>
<dbReference type="GO" id="GO:2000142">
    <property type="term" value="P:regulation of DNA-templated transcription initiation"/>
    <property type="evidence" value="ECO:0007669"/>
    <property type="project" value="TreeGrafter"/>
</dbReference>
<dbReference type="AlphaFoldDB" id="A0A848EJD4"/>
<keyword evidence="4" id="KW-0010">Activator</keyword>
<dbReference type="Gene3D" id="3.40.190.290">
    <property type="match status" value="1"/>
</dbReference>
<organism evidence="7 8">
    <name type="scientific">Neoroseomonas marina</name>
    <dbReference type="NCBI Taxonomy" id="1232220"/>
    <lineage>
        <taxon>Bacteria</taxon>
        <taxon>Pseudomonadati</taxon>
        <taxon>Pseudomonadota</taxon>
        <taxon>Alphaproteobacteria</taxon>
        <taxon>Acetobacterales</taxon>
        <taxon>Acetobacteraceae</taxon>
        <taxon>Neoroseomonas</taxon>
    </lineage>
</organism>
<dbReference type="GO" id="GO:0003677">
    <property type="term" value="F:DNA binding"/>
    <property type="evidence" value="ECO:0007669"/>
    <property type="project" value="UniProtKB-KW"/>
</dbReference>
<dbReference type="PANTHER" id="PTHR30293:SF0">
    <property type="entry name" value="NITROGEN ASSIMILATION REGULATORY PROTEIN NAC"/>
    <property type="match status" value="1"/>
</dbReference>
<dbReference type="GO" id="GO:0003700">
    <property type="term" value="F:DNA-binding transcription factor activity"/>
    <property type="evidence" value="ECO:0007669"/>
    <property type="project" value="InterPro"/>
</dbReference>
<accession>A0A848EJD4</accession>
<evidence type="ECO:0000256" key="3">
    <source>
        <dbReference type="ARBA" id="ARBA00023125"/>
    </source>
</evidence>
<keyword evidence="8" id="KW-1185">Reference proteome</keyword>
<evidence type="ECO:0000256" key="5">
    <source>
        <dbReference type="ARBA" id="ARBA00023163"/>
    </source>
</evidence>
<comment type="caution">
    <text evidence="7">The sequence shown here is derived from an EMBL/GenBank/DDBJ whole genome shotgun (WGS) entry which is preliminary data.</text>
</comment>
<keyword evidence="2" id="KW-0805">Transcription regulation</keyword>